<dbReference type="SUPFAM" id="SSF55620">
    <property type="entry name" value="Tetrahydrobiopterin biosynthesis enzymes-like"/>
    <property type="match status" value="1"/>
</dbReference>
<reference evidence="9" key="1">
    <citation type="submission" date="2020-07" db="EMBL/GenBank/DDBJ databases">
        <title>Genome sequences of bacteria associated with the marine, planktonic diatom Thalassiosira profunda strain ECT2AJA-044.</title>
        <authorList>
            <person name="Gargas C.B."/>
            <person name="Roberts W.R."/>
            <person name="Alverson A.J."/>
        </authorList>
    </citation>
    <scope>NUCLEOTIDE SEQUENCE</scope>
    <source>
        <strain evidence="9">ECT2AJA-044</strain>
    </source>
</reference>
<dbReference type="GO" id="GO:0046656">
    <property type="term" value="P:folic acid biosynthetic process"/>
    <property type="evidence" value="ECO:0007669"/>
    <property type="project" value="UniProtKB-KW"/>
</dbReference>
<dbReference type="Pfam" id="PF02152">
    <property type="entry name" value="FolB"/>
    <property type="match status" value="1"/>
</dbReference>
<keyword evidence="5" id="KW-0289">Folate biosynthesis</keyword>
<dbReference type="InterPro" id="IPR006156">
    <property type="entry name" value="Dihydroneopterin_aldolase"/>
</dbReference>
<dbReference type="KEGG" id="cact:HZ995_02490"/>
<dbReference type="AlphaFoldDB" id="A0A975EQL9"/>
<dbReference type="PANTHER" id="PTHR42844:SF1">
    <property type="entry name" value="DIHYDRONEOPTERIN ALDOLASE 1-RELATED"/>
    <property type="match status" value="1"/>
</dbReference>
<comment type="pathway">
    <text evidence="2">Cofactor biosynthesis; tetrahydrofolate biosynthesis; 2-amino-4-hydroxy-6-hydroxymethyl-7,8-dihydropteridine diphosphate from 7,8-dihydroneopterin triphosphate: step 3/4.</text>
</comment>
<evidence type="ECO:0000256" key="7">
    <source>
        <dbReference type="ARBA" id="ARBA00032903"/>
    </source>
</evidence>
<dbReference type="InterPro" id="IPR006157">
    <property type="entry name" value="FolB_dom"/>
</dbReference>
<dbReference type="EC" id="4.1.2.25" evidence="4"/>
<evidence type="ECO:0000313" key="10">
    <source>
        <dbReference type="Proteomes" id="UP000665026"/>
    </source>
</evidence>
<dbReference type="SMART" id="SM00905">
    <property type="entry name" value="FolB"/>
    <property type="match status" value="1"/>
</dbReference>
<evidence type="ECO:0000256" key="6">
    <source>
        <dbReference type="ARBA" id="ARBA00023239"/>
    </source>
</evidence>
<protein>
    <recommendedName>
        <fullName evidence="4">dihydroneopterin aldolase</fullName>
        <ecNumber evidence="4">4.1.2.25</ecNumber>
    </recommendedName>
    <alternativeName>
        <fullName evidence="7">7,8-dihydroneopterin aldolase</fullName>
    </alternativeName>
</protein>
<gene>
    <name evidence="9" type="ORF">HZ995_02490</name>
</gene>
<evidence type="ECO:0000256" key="5">
    <source>
        <dbReference type="ARBA" id="ARBA00022909"/>
    </source>
</evidence>
<keyword evidence="6" id="KW-0456">Lyase</keyword>
<evidence type="ECO:0000256" key="3">
    <source>
        <dbReference type="ARBA" id="ARBA00005708"/>
    </source>
</evidence>
<feature type="domain" description="Dihydroneopterin aldolase/epimerase" evidence="8">
    <location>
        <begin position="25"/>
        <end position="133"/>
    </location>
</feature>
<sequence>MSASAFDHPEARAKATAPEGVHDRLSLRDHIVSVEIGAFQAERDMEQRLSFDVVVEVAAPEADLGDDVDLILSYDRITWAIEHELAAERLNLLETLAERIADRILAEPLAMRVFVRIQKLDKGNGALGVEIERVPGQGDGPVAAARAPVVAFLSNAALSSPHISSWIAQLDALDAPMVLCLDLPKDREAVDLERAQLNIDLLEIEQAAWRLSAEYLALTVAGTRTELDWAMKNQLSVVWAPSKLVLDATDSPDPAPKALACWFAEQWQASRMICFGDTLPMTHTIPTQTVTLDQSEF</sequence>
<evidence type="ECO:0000256" key="1">
    <source>
        <dbReference type="ARBA" id="ARBA00001353"/>
    </source>
</evidence>
<name>A0A975EQL9_9RHOB</name>
<organism evidence="9 10">
    <name type="scientific">Cognatishimia activa</name>
    <dbReference type="NCBI Taxonomy" id="1715691"/>
    <lineage>
        <taxon>Bacteria</taxon>
        <taxon>Pseudomonadati</taxon>
        <taxon>Pseudomonadota</taxon>
        <taxon>Alphaproteobacteria</taxon>
        <taxon>Rhodobacterales</taxon>
        <taxon>Paracoccaceae</taxon>
        <taxon>Cognatishimia</taxon>
    </lineage>
</organism>
<dbReference type="Gene3D" id="3.30.1130.10">
    <property type="match status" value="1"/>
</dbReference>
<dbReference type="InterPro" id="IPR043133">
    <property type="entry name" value="GTP-CH-I_C/QueF"/>
</dbReference>
<evidence type="ECO:0000256" key="2">
    <source>
        <dbReference type="ARBA" id="ARBA00005013"/>
    </source>
</evidence>
<accession>A0A975EQL9</accession>
<evidence type="ECO:0000313" key="9">
    <source>
        <dbReference type="EMBL" id="QTN36405.1"/>
    </source>
</evidence>
<dbReference type="Proteomes" id="UP000665026">
    <property type="component" value="Chromosome"/>
</dbReference>
<proteinExistence type="inferred from homology"/>
<dbReference type="EMBL" id="CP060010">
    <property type="protein sequence ID" value="QTN36405.1"/>
    <property type="molecule type" value="Genomic_DNA"/>
</dbReference>
<comment type="similarity">
    <text evidence="3">Belongs to the DHNA family.</text>
</comment>
<dbReference type="GO" id="GO:0005737">
    <property type="term" value="C:cytoplasm"/>
    <property type="evidence" value="ECO:0007669"/>
    <property type="project" value="TreeGrafter"/>
</dbReference>
<evidence type="ECO:0000259" key="8">
    <source>
        <dbReference type="SMART" id="SM00905"/>
    </source>
</evidence>
<comment type="catalytic activity">
    <reaction evidence="1">
        <text>7,8-dihydroneopterin = 6-hydroxymethyl-7,8-dihydropterin + glycolaldehyde</text>
        <dbReference type="Rhea" id="RHEA:10540"/>
        <dbReference type="ChEBI" id="CHEBI:17001"/>
        <dbReference type="ChEBI" id="CHEBI:17071"/>
        <dbReference type="ChEBI" id="CHEBI:44841"/>
        <dbReference type="EC" id="4.1.2.25"/>
    </reaction>
</comment>
<dbReference type="GO" id="GO:0004150">
    <property type="term" value="F:dihydroneopterin aldolase activity"/>
    <property type="evidence" value="ECO:0007669"/>
    <property type="project" value="UniProtKB-EC"/>
</dbReference>
<evidence type="ECO:0000256" key="4">
    <source>
        <dbReference type="ARBA" id="ARBA00013043"/>
    </source>
</evidence>
<dbReference type="RefSeq" id="WP_209357104.1">
    <property type="nucleotide sequence ID" value="NZ_CP060010.1"/>
</dbReference>
<dbReference type="PANTHER" id="PTHR42844">
    <property type="entry name" value="DIHYDRONEOPTERIN ALDOLASE 1-RELATED"/>
    <property type="match status" value="1"/>
</dbReference>